<dbReference type="FunFam" id="2.30.30.70:FF:000003">
    <property type="entry name" value="60S ribosomal protein L21"/>
    <property type="match status" value="1"/>
</dbReference>
<accession>L5JWN9</accession>
<evidence type="ECO:0000256" key="4">
    <source>
        <dbReference type="ARBA" id="ARBA00035327"/>
    </source>
</evidence>
<reference evidence="6" key="1">
    <citation type="journal article" date="2013" name="Science">
        <title>Comparative analysis of bat genomes provides insight into the evolution of flight and immunity.</title>
        <authorList>
            <person name="Zhang G."/>
            <person name="Cowled C."/>
            <person name="Shi Z."/>
            <person name="Huang Z."/>
            <person name="Bishop-Lilly K.A."/>
            <person name="Fang X."/>
            <person name="Wynne J.W."/>
            <person name="Xiong Z."/>
            <person name="Baker M.L."/>
            <person name="Zhao W."/>
            <person name="Tachedjian M."/>
            <person name="Zhu Y."/>
            <person name="Zhou P."/>
            <person name="Jiang X."/>
            <person name="Ng J."/>
            <person name="Yang L."/>
            <person name="Wu L."/>
            <person name="Xiao J."/>
            <person name="Feng Y."/>
            <person name="Chen Y."/>
            <person name="Sun X."/>
            <person name="Zhang Y."/>
            <person name="Marsh G.A."/>
            <person name="Crameri G."/>
            <person name="Broder C.C."/>
            <person name="Frey K.G."/>
            <person name="Wang L.F."/>
            <person name="Wang J."/>
        </authorList>
    </citation>
    <scope>NUCLEOTIDE SEQUENCE [LARGE SCALE GENOMIC DNA]</scope>
</reference>
<dbReference type="InterPro" id="IPR001147">
    <property type="entry name" value="Ribosomal_eL21"/>
</dbReference>
<dbReference type="GO" id="GO:0031090">
    <property type="term" value="C:organelle membrane"/>
    <property type="evidence" value="ECO:0007669"/>
    <property type="project" value="UniProtKB-ARBA"/>
</dbReference>
<organism evidence="5 6">
    <name type="scientific">Pteropus alecto</name>
    <name type="common">Black flying fox</name>
    <dbReference type="NCBI Taxonomy" id="9402"/>
    <lineage>
        <taxon>Eukaryota</taxon>
        <taxon>Metazoa</taxon>
        <taxon>Chordata</taxon>
        <taxon>Craniata</taxon>
        <taxon>Vertebrata</taxon>
        <taxon>Euteleostomi</taxon>
        <taxon>Mammalia</taxon>
        <taxon>Eutheria</taxon>
        <taxon>Laurasiatheria</taxon>
        <taxon>Chiroptera</taxon>
        <taxon>Yinpterochiroptera</taxon>
        <taxon>Pteropodoidea</taxon>
        <taxon>Pteropodidae</taxon>
        <taxon>Pteropodinae</taxon>
        <taxon>Pteropus</taxon>
    </lineage>
</organism>
<dbReference type="GO" id="GO:0006412">
    <property type="term" value="P:translation"/>
    <property type="evidence" value="ECO:0007669"/>
    <property type="project" value="InterPro"/>
</dbReference>
<keyword evidence="3" id="KW-0687">Ribonucleoprotein</keyword>
<dbReference type="Proteomes" id="UP000010552">
    <property type="component" value="Unassembled WGS sequence"/>
</dbReference>
<dbReference type="InParanoid" id="L5JWN9"/>
<dbReference type="Pfam" id="PF01157">
    <property type="entry name" value="Ribosomal_L21e"/>
    <property type="match status" value="1"/>
</dbReference>
<evidence type="ECO:0000313" key="5">
    <source>
        <dbReference type="EMBL" id="ELK03457.1"/>
    </source>
</evidence>
<dbReference type="GO" id="GO:0005840">
    <property type="term" value="C:ribosome"/>
    <property type="evidence" value="ECO:0007669"/>
    <property type="project" value="UniProtKB-KW"/>
</dbReference>
<evidence type="ECO:0000256" key="1">
    <source>
        <dbReference type="ARBA" id="ARBA00008427"/>
    </source>
</evidence>
<evidence type="ECO:0000313" key="6">
    <source>
        <dbReference type="Proteomes" id="UP000010552"/>
    </source>
</evidence>
<keyword evidence="6" id="KW-1185">Reference proteome</keyword>
<dbReference type="GO" id="GO:0003735">
    <property type="term" value="F:structural constituent of ribosome"/>
    <property type="evidence" value="ECO:0007669"/>
    <property type="project" value="InterPro"/>
</dbReference>
<dbReference type="STRING" id="9402.L5JWN9"/>
<proteinExistence type="inferred from homology"/>
<dbReference type="SUPFAM" id="SSF50104">
    <property type="entry name" value="Translation proteins SH3-like domain"/>
    <property type="match status" value="1"/>
</dbReference>
<dbReference type="AlphaFoldDB" id="L5JWN9"/>
<protein>
    <recommendedName>
        <fullName evidence="4">60S ribosomal protein L21</fullName>
    </recommendedName>
</protein>
<dbReference type="Gene3D" id="2.30.30.70">
    <property type="entry name" value="Ribosomal protein L21"/>
    <property type="match status" value="1"/>
</dbReference>
<evidence type="ECO:0000256" key="2">
    <source>
        <dbReference type="ARBA" id="ARBA00022980"/>
    </source>
</evidence>
<dbReference type="EMBL" id="KB031080">
    <property type="protein sequence ID" value="ELK03457.1"/>
    <property type="molecule type" value="Genomic_DNA"/>
</dbReference>
<dbReference type="InterPro" id="IPR008991">
    <property type="entry name" value="Translation_prot_SH3-like_sf"/>
</dbReference>
<dbReference type="Gene3D" id="6.10.250.3260">
    <property type="match status" value="1"/>
</dbReference>
<keyword evidence="2 5" id="KW-0689">Ribosomal protein</keyword>
<dbReference type="GO" id="GO:1990904">
    <property type="term" value="C:ribonucleoprotein complex"/>
    <property type="evidence" value="ECO:0007669"/>
    <property type="project" value="UniProtKB-KW"/>
</dbReference>
<dbReference type="FunFam" id="6.10.250.3260:FF:000001">
    <property type="entry name" value="60S ribosomal protein L21"/>
    <property type="match status" value="1"/>
</dbReference>
<dbReference type="InterPro" id="IPR036948">
    <property type="entry name" value="Ribosomal_eL21_sf"/>
</dbReference>
<sequence>MTNTKERRKGTHPLAICSLGLLENSMFSKKQTNLQESGIVDIKGMGTVRKRMPHKCYHGKTGRVYNVTQYAIGIAVNKQVKGKILAKRINVRIEHIKHSNSRDCFLKHVKENDQKRKKSKEKVTWVQLKHQPAPPKEAHFVRINEKEPELLEPTPCEFVA</sequence>
<dbReference type="PANTHER" id="PTHR20981">
    <property type="entry name" value="60S RIBOSOMAL PROTEIN L21"/>
    <property type="match status" value="1"/>
</dbReference>
<name>L5JWN9_PTEAL</name>
<evidence type="ECO:0000256" key="3">
    <source>
        <dbReference type="ARBA" id="ARBA00023274"/>
    </source>
</evidence>
<comment type="similarity">
    <text evidence="1">Belongs to the eukaryotic ribosomal protein eL21 family.</text>
</comment>
<gene>
    <name evidence="5" type="ORF">PAL_GLEAN10013488</name>
</gene>